<feature type="compositionally biased region" description="Low complexity" evidence="30">
    <location>
        <begin position="476"/>
        <end position="493"/>
    </location>
</feature>
<reference evidence="32" key="1">
    <citation type="journal article" date="2021" name="Evol. Appl.">
        <title>The genome of the Pyrenean desman and the effects of bottlenecks and inbreeding on the genomic landscape of an endangered species.</title>
        <authorList>
            <person name="Escoda L."/>
            <person name="Castresana J."/>
        </authorList>
    </citation>
    <scope>NUCLEOTIDE SEQUENCE</scope>
    <source>
        <strain evidence="32">IBE-C5619</strain>
    </source>
</reference>
<evidence type="ECO:0000256" key="1">
    <source>
        <dbReference type="ARBA" id="ARBA00004123"/>
    </source>
</evidence>
<evidence type="ECO:0000256" key="29">
    <source>
        <dbReference type="SAM" id="Coils"/>
    </source>
</evidence>
<dbReference type="FunFam" id="4.10.280.10:FF:000016">
    <property type="entry name" value="Sterol regulatory element-binding transcription factor 1"/>
    <property type="match status" value="1"/>
</dbReference>
<evidence type="ECO:0000256" key="18">
    <source>
        <dbReference type="ARBA" id="ARBA00023166"/>
    </source>
</evidence>
<keyword evidence="19" id="KW-0753">Steroid metabolism</keyword>
<feature type="coiled-coil region" evidence="29">
    <location>
        <begin position="408"/>
        <end position="435"/>
    </location>
</feature>
<evidence type="ECO:0000256" key="8">
    <source>
        <dbReference type="ARBA" id="ARBA00022824"/>
    </source>
</evidence>
<keyword evidence="5" id="KW-0153">Cholesterol metabolism</keyword>
<evidence type="ECO:0000256" key="12">
    <source>
        <dbReference type="ARBA" id="ARBA00023034"/>
    </source>
</evidence>
<keyword evidence="18" id="KW-1207">Sterol metabolism</keyword>
<keyword evidence="33" id="KW-1185">Reference proteome</keyword>
<evidence type="ECO:0000256" key="22">
    <source>
        <dbReference type="ARBA" id="ARBA00038460"/>
    </source>
</evidence>
<dbReference type="Gene3D" id="4.10.280.10">
    <property type="entry name" value="Helix-loop-helix DNA-binding domain"/>
    <property type="match status" value="1"/>
</dbReference>
<dbReference type="InterPro" id="IPR011598">
    <property type="entry name" value="bHLH_dom"/>
</dbReference>
<evidence type="ECO:0000256" key="2">
    <source>
        <dbReference type="ARBA" id="ARBA00004477"/>
    </source>
</evidence>
<keyword evidence="8" id="KW-0256">Endoplasmic reticulum</keyword>
<evidence type="ECO:0000256" key="15">
    <source>
        <dbReference type="ARBA" id="ARBA00023136"/>
    </source>
</evidence>
<evidence type="ECO:0000256" key="20">
    <source>
        <dbReference type="ARBA" id="ARBA00023242"/>
    </source>
</evidence>
<dbReference type="GO" id="GO:0000139">
    <property type="term" value="C:Golgi membrane"/>
    <property type="evidence" value="ECO:0007669"/>
    <property type="project" value="UniProtKB-SubCell"/>
</dbReference>
<evidence type="ECO:0000256" key="19">
    <source>
        <dbReference type="ARBA" id="ARBA00023221"/>
    </source>
</evidence>
<evidence type="ECO:0000313" key="33">
    <source>
        <dbReference type="Proteomes" id="UP000700334"/>
    </source>
</evidence>
<dbReference type="Proteomes" id="UP000700334">
    <property type="component" value="Unassembled WGS sequence"/>
</dbReference>
<evidence type="ECO:0000256" key="17">
    <source>
        <dbReference type="ARBA" id="ARBA00023163"/>
    </source>
</evidence>
<keyword evidence="12" id="KW-0333">Golgi apparatus</keyword>
<proteinExistence type="inferred from homology"/>
<evidence type="ECO:0000256" key="30">
    <source>
        <dbReference type="SAM" id="MobiDB-lite"/>
    </source>
</evidence>
<evidence type="ECO:0000256" key="26">
    <source>
        <dbReference type="ARBA" id="ARBA00045371"/>
    </source>
</evidence>
<evidence type="ECO:0000256" key="24">
    <source>
        <dbReference type="ARBA" id="ARBA00042215"/>
    </source>
</evidence>
<dbReference type="AlphaFoldDB" id="A0A8J6AI78"/>
<comment type="caution">
    <text evidence="32">The sequence shown here is derived from an EMBL/GenBank/DDBJ whole genome shotgun (WGS) entry which is preliminary data.</text>
</comment>
<protein>
    <recommendedName>
        <fullName evidence="23">Sterol regulatory element-binding protein 1</fullName>
    </recommendedName>
    <alternativeName>
        <fullName evidence="24">Sterol regulatory element-binding transcription factor 1</fullName>
    </alternativeName>
</protein>
<evidence type="ECO:0000256" key="16">
    <source>
        <dbReference type="ARBA" id="ARBA00023159"/>
    </source>
</evidence>
<keyword evidence="15" id="KW-0472">Membrane</keyword>
<keyword evidence="9" id="KW-0832">Ubl conjugation</keyword>
<evidence type="ECO:0000256" key="9">
    <source>
        <dbReference type="ARBA" id="ARBA00022843"/>
    </source>
</evidence>
<dbReference type="InterPro" id="IPR036638">
    <property type="entry name" value="HLH_DNA-bd_sf"/>
</dbReference>
<gene>
    <name evidence="32" type="ORF">J0S82_000127</name>
</gene>
<evidence type="ECO:0000256" key="11">
    <source>
        <dbReference type="ARBA" id="ARBA00023015"/>
    </source>
</evidence>
<evidence type="ECO:0000256" key="14">
    <source>
        <dbReference type="ARBA" id="ARBA00023125"/>
    </source>
</evidence>
<dbReference type="GO" id="GO:0046983">
    <property type="term" value="F:protein dimerization activity"/>
    <property type="evidence" value="ECO:0007669"/>
    <property type="project" value="InterPro"/>
</dbReference>
<evidence type="ECO:0000256" key="28">
    <source>
        <dbReference type="ARBA" id="ARBA00049702"/>
    </source>
</evidence>
<feature type="region of interest" description="Disordered" evidence="30">
    <location>
        <begin position="31"/>
        <end position="66"/>
    </location>
</feature>
<dbReference type="GO" id="GO:0005634">
    <property type="term" value="C:nucleus"/>
    <property type="evidence" value="ECO:0007669"/>
    <property type="project" value="UniProtKB-SubCell"/>
</dbReference>
<keyword evidence="20" id="KW-0539">Nucleus</keyword>
<feature type="region of interest" description="Disordered" evidence="30">
    <location>
        <begin position="104"/>
        <end position="168"/>
    </location>
</feature>
<comment type="function">
    <text evidence="25">Precursor of the transcription factor form (Processed sterol regulatory element-binding protein 1), which is embedded in the endoplasmic reticulum membrane. Low sterol concentrations promote processing of this form, releasing the transcription factor form that translocates into the nucleus and activates transcription of genes involved in cholesterol biosynthesis and lipid homeostasis.</text>
</comment>
<dbReference type="PANTHER" id="PTHR46062">
    <property type="entry name" value="STEROL REGULATORY ELEMENT-BINDING PROTEIN"/>
    <property type="match status" value="1"/>
</dbReference>
<dbReference type="GO" id="GO:0000981">
    <property type="term" value="F:DNA-binding transcription factor activity, RNA polymerase II-specific"/>
    <property type="evidence" value="ECO:0007669"/>
    <property type="project" value="TreeGrafter"/>
</dbReference>
<keyword evidence="29" id="KW-0175">Coiled coil</keyword>
<evidence type="ECO:0000256" key="13">
    <source>
        <dbReference type="ARBA" id="ARBA00023098"/>
    </source>
</evidence>
<keyword evidence="10" id="KW-1133">Transmembrane helix</keyword>
<evidence type="ECO:0000256" key="23">
    <source>
        <dbReference type="ARBA" id="ARBA00039749"/>
    </source>
</evidence>
<dbReference type="GO" id="GO:0008203">
    <property type="term" value="P:cholesterol metabolic process"/>
    <property type="evidence" value="ECO:0007669"/>
    <property type="project" value="UniProtKB-KW"/>
</dbReference>
<keyword evidence="13" id="KW-0443">Lipid metabolism</keyword>
<feature type="domain" description="BHLH" evidence="31">
    <location>
        <begin position="368"/>
        <end position="418"/>
    </location>
</feature>
<dbReference type="GO" id="GO:0000978">
    <property type="term" value="F:RNA polymerase II cis-regulatory region sequence-specific DNA binding"/>
    <property type="evidence" value="ECO:0007669"/>
    <property type="project" value="TreeGrafter"/>
</dbReference>
<evidence type="ECO:0000313" key="32">
    <source>
        <dbReference type="EMBL" id="KAG8521846.1"/>
    </source>
</evidence>
<dbReference type="SUPFAM" id="SSF47459">
    <property type="entry name" value="HLH, helix-loop-helix DNA-binding domain"/>
    <property type="match status" value="1"/>
</dbReference>
<dbReference type="GO" id="GO:0012507">
    <property type="term" value="C:ER to Golgi transport vesicle membrane"/>
    <property type="evidence" value="ECO:0007669"/>
    <property type="project" value="UniProtKB-SubCell"/>
</dbReference>
<feature type="compositionally biased region" description="Gly residues" evidence="30">
    <location>
        <begin position="52"/>
        <end position="62"/>
    </location>
</feature>
<keyword evidence="16" id="KW-0010">Activator</keyword>
<evidence type="ECO:0000256" key="5">
    <source>
        <dbReference type="ARBA" id="ARBA00022548"/>
    </source>
</evidence>
<dbReference type="SMART" id="SM00353">
    <property type="entry name" value="HLH"/>
    <property type="match status" value="1"/>
</dbReference>
<comment type="subunit">
    <text evidence="27">Efficient DNA binding of the soluble transcription factor fragment requires dimerization with another bHLH protein. Interacts with CEBPA, the interaction produces a transcriptional synergy. Interacts with LMNA.</text>
</comment>
<sequence length="1191" mass="126476">MPGNPVSEELFAGAERPPRLRQDVKCVGAAGAASAGRGLRTRHSTRMSLPGSGPGGPPGGGDCAMDGPPFNEAALEQALAQPCELDAALLTDIEDMLQLINNQDSDFPGLFDPPYAGGRTGDTDPGSPDANSRDGLSPPPVTLSSPLEGFLEGPKATPPPLSPPQSAPTPLKIYPAVPAFSPGPGIKEEPVPLTILQPLTPQPLPGALLPQSFPVPAPSQFSSAPVLGYPSPPGGFTTGVPPVSLHTQVQSTVPQQMLTATATPTAAPGTTTATSQIQQVPVLLQPHFIKTDSLLLTTMKTDLGTSMKGANISSLAPGAAVQTGPLQTLVSGGTILATVPLVVDADKLPINRLVAGNKTVGSAQSRGEKRTAHNAIEKRYRSSINDKIVELKDLVVGTEAKLNKSAVLRKAIDYIRFLQQSNQKLKQENLSLRSAAHKSKSLKDLVSNCGSGRNTDVPMEGMKLEVVDTLSPPPSDAGSPSQSSPLSIGSRSSGSGGSGSDSEPDSPVFEDSQVKPEQLLSPHSRGMLDRSRLALCMLVFLCLSCNPLASLLGSWGLSGPSYATSIYHGRSMLGTEGRGTTDGPGWAPWLLPPLVWLTNGLLVLVSLALLFVYGEPVTRPHSGPAVHFWRHRKQADLDLARGDFAQAAQQLWLALRALGRPLPTSHLDLACSLLWNLIRHLLQRLWVGRWLAGRAGGLQKDRALQADARASARDAALVYHKLHQLHTMGKCIGGHLVATNLALSALNLAECSGDAVSAATLAEIYVAVALRVKTSLPRALHFLTRFFLSSARQACLAQSGSVPPAMQWLCHPVGHRFFVDGDWAMCSTPRESLYSLAGNPVDPLAQVTQLFREHLLERALNCVAQPSPSPGSADGDKEFSDALGYLQLLNSCSDAARTPACSFSVSSSMATTTGIDPVAKWWASLTTVVIHWLRRDEEAAERLYPLVEHLPHALLESERPLPRAALHSFKAARALLGRGKAESGPASLAICEKASGYLRDSLAASSAGSCIDKAMQLLLCNLLLVARTSLWRRQQPPAQTSPGQGSGPQASALELRGFQRDLSGLRRLAQSFRPAMRRVFLHEATARLMAGASPARTHQLLDRSLRRRAGPCSKGGSTAELEPQPTRREHAEALLLASCYLPPGFLSAPGQRVSMLVEAARTLEKLGDHRLLQDCQQMLMRLGGGTTVTSS</sequence>
<dbReference type="EMBL" id="JAGFMF010011456">
    <property type="protein sequence ID" value="KAG8521846.1"/>
    <property type="molecule type" value="Genomic_DNA"/>
</dbReference>
<organism evidence="32 33">
    <name type="scientific">Galemys pyrenaicus</name>
    <name type="common">Iberian desman</name>
    <name type="synonym">Pyrenean desman</name>
    <dbReference type="NCBI Taxonomy" id="202257"/>
    <lineage>
        <taxon>Eukaryota</taxon>
        <taxon>Metazoa</taxon>
        <taxon>Chordata</taxon>
        <taxon>Craniata</taxon>
        <taxon>Vertebrata</taxon>
        <taxon>Euteleostomi</taxon>
        <taxon>Mammalia</taxon>
        <taxon>Eutheria</taxon>
        <taxon>Laurasiatheria</taxon>
        <taxon>Eulipotyphla</taxon>
        <taxon>Talpidae</taxon>
        <taxon>Galemys</taxon>
    </lineage>
</organism>
<name>A0A8J6AI78_GALPY</name>
<keyword evidence="14" id="KW-0238">DNA-binding</keyword>
<evidence type="ECO:0000256" key="21">
    <source>
        <dbReference type="ARBA" id="ARBA00023329"/>
    </source>
</evidence>
<feature type="region of interest" description="Disordered" evidence="30">
    <location>
        <begin position="467"/>
        <end position="523"/>
    </location>
</feature>
<keyword evidence="7" id="KW-0812">Transmembrane</keyword>
<comment type="function">
    <text evidence="26">Key transcription factor that regulates expression of genes involved in cholesterol biosynthesis and lipid homeostasis. Binds to the sterol regulatory element 1 (SRE-1) (5'-ATCACCCCAC-3'). Has dual sequence specificity binding to both an E-box motif (5'-ATCACGTGA-3') and to SRE-1 (5'-ATCACCCCAC-3'). Regulates the promoters of genes involved in cholesterol biosynthesis and the LDL receptor (LDLR) pathway of sterol regulation.</text>
</comment>
<evidence type="ECO:0000256" key="7">
    <source>
        <dbReference type="ARBA" id="ARBA00022692"/>
    </source>
</evidence>
<evidence type="ECO:0000256" key="4">
    <source>
        <dbReference type="ARBA" id="ARBA00004653"/>
    </source>
</evidence>
<dbReference type="PANTHER" id="PTHR46062:SF2">
    <property type="entry name" value="STEROL REGULATORY ELEMENT-BINDING PROTEIN 1"/>
    <property type="match status" value="1"/>
</dbReference>
<keyword evidence="21" id="KW-0968">Cytoplasmic vesicle</keyword>
<evidence type="ECO:0000256" key="6">
    <source>
        <dbReference type="ARBA" id="ARBA00022553"/>
    </source>
</evidence>
<comment type="similarity">
    <text evidence="22">Belongs to the SREBP family.</text>
</comment>
<comment type="subunit">
    <text evidence="28">Forms a tight complex with SCAP, the SCAP-SREBP complex, in the endoplasmic reticulum membrane and the Golgi apparatus. Interacts with PAQR3; the interaction anchors the SCAP-SREBP complex to the Golgi apparatus in low cholesterol conditions.</text>
</comment>
<comment type="subcellular location">
    <subcellularLocation>
        <location evidence="3">Cytoplasmic vesicle</location>
        <location evidence="3">COPII-coated vesicle membrane</location>
        <topology evidence="3">Multi-pass membrane protein</topology>
    </subcellularLocation>
    <subcellularLocation>
        <location evidence="2">Endoplasmic reticulum membrane</location>
        <topology evidence="2">Multi-pass membrane protein</topology>
    </subcellularLocation>
    <subcellularLocation>
        <location evidence="4">Golgi apparatus membrane</location>
        <topology evidence="4">Multi-pass membrane protein</topology>
    </subcellularLocation>
    <subcellularLocation>
        <location evidence="1">Nucleus</location>
    </subcellularLocation>
</comment>
<dbReference type="PROSITE" id="PS50888">
    <property type="entry name" value="BHLH"/>
    <property type="match status" value="1"/>
</dbReference>
<keyword evidence="6" id="KW-0597">Phosphoprotein</keyword>
<evidence type="ECO:0000256" key="25">
    <source>
        <dbReference type="ARBA" id="ARBA00045313"/>
    </source>
</evidence>
<dbReference type="Pfam" id="PF00010">
    <property type="entry name" value="HLH"/>
    <property type="match status" value="1"/>
</dbReference>
<feature type="compositionally biased region" description="Pro residues" evidence="30">
    <location>
        <begin position="156"/>
        <end position="167"/>
    </location>
</feature>
<dbReference type="OrthoDB" id="2133190at2759"/>
<keyword evidence="17" id="KW-0804">Transcription</keyword>
<evidence type="ECO:0000256" key="27">
    <source>
        <dbReference type="ARBA" id="ARBA00047005"/>
    </source>
</evidence>
<evidence type="ECO:0000256" key="3">
    <source>
        <dbReference type="ARBA" id="ARBA00004557"/>
    </source>
</evidence>
<evidence type="ECO:0000256" key="10">
    <source>
        <dbReference type="ARBA" id="ARBA00022989"/>
    </source>
</evidence>
<dbReference type="CDD" id="cd18921">
    <property type="entry name" value="bHLHzip_SREBP1"/>
    <property type="match status" value="1"/>
</dbReference>
<dbReference type="GO" id="GO:0005789">
    <property type="term" value="C:endoplasmic reticulum membrane"/>
    <property type="evidence" value="ECO:0007669"/>
    <property type="project" value="UniProtKB-SubCell"/>
</dbReference>
<accession>A0A8J6AI78</accession>
<evidence type="ECO:0000259" key="31">
    <source>
        <dbReference type="PROSITE" id="PS50888"/>
    </source>
</evidence>
<keyword evidence="11" id="KW-0805">Transcription regulation</keyword>